<accession>A0AAN7YGM8</accession>
<evidence type="ECO:0000313" key="2">
    <source>
        <dbReference type="EMBL" id="KAK5107678.1"/>
    </source>
</evidence>
<dbReference type="PANTHER" id="PTHR31977:SF1">
    <property type="entry name" value="UPF0696 PROTEIN C11ORF68"/>
    <property type="match status" value="1"/>
</dbReference>
<dbReference type="SUPFAM" id="SSF55418">
    <property type="entry name" value="eIF4e-like"/>
    <property type="match status" value="1"/>
</dbReference>
<dbReference type="Pfam" id="PF08939">
    <property type="entry name" value="Bles03"/>
    <property type="match status" value="1"/>
</dbReference>
<evidence type="ECO:0008006" key="4">
    <source>
        <dbReference type="Google" id="ProtNLM"/>
    </source>
</evidence>
<comment type="caution">
    <text evidence="2">The sequence shown here is derived from an EMBL/GenBank/DDBJ whole genome shotgun (WGS) entry which is preliminary data.</text>
</comment>
<dbReference type="EMBL" id="JAVRRL010000111">
    <property type="protein sequence ID" value="KAK5107678.1"/>
    <property type="molecule type" value="Genomic_DNA"/>
</dbReference>
<organism evidence="2 3">
    <name type="scientific">Meristemomyces frigidus</name>
    <dbReference type="NCBI Taxonomy" id="1508187"/>
    <lineage>
        <taxon>Eukaryota</taxon>
        <taxon>Fungi</taxon>
        <taxon>Dikarya</taxon>
        <taxon>Ascomycota</taxon>
        <taxon>Pezizomycotina</taxon>
        <taxon>Dothideomycetes</taxon>
        <taxon>Dothideomycetidae</taxon>
        <taxon>Mycosphaerellales</taxon>
        <taxon>Teratosphaeriaceae</taxon>
        <taxon>Meristemomyces</taxon>
    </lineage>
</organism>
<dbReference type="Gene3D" id="3.30.760.10">
    <property type="entry name" value="RNA Cap, Translation Initiation Factor Eif4e"/>
    <property type="match status" value="1"/>
</dbReference>
<reference evidence="2" key="1">
    <citation type="submission" date="2023-08" db="EMBL/GenBank/DDBJ databases">
        <title>Black Yeasts Isolated from many extreme environments.</title>
        <authorList>
            <person name="Coleine C."/>
            <person name="Stajich J.E."/>
            <person name="Selbmann L."/>
        </authorList>
    </citation>
    <scope>NUCLEOTIDE SEQUENCE</scope>
    <source>
        <strain evidence="2">CCFEE 5401</strain>
    </source>
</reference>
<dbReference type="AlphaFoldDB" id="A0AAN7YGM8"/>
<dbReference type="InterPro" id="IPR023398">
    <property type="entry name" value="TIF_eIF4e-like"/>
</dbReference>
<comment type="similarity">
    <text evidence="1">Belongs to the UPF0696 family.</text>
</comment>
<dbReference type="Proteomes" id="UP001310890">
    <property type="component" value="Unassembled WGS sequence"/>
</dbReference>
<name>A0AAN7YGM8_9PEZI</name>
<sequence length="374" mass="41632">MPASEVIDLDGYISDESDFYGNTETRHKLESLVLEPIVWKGGASTRPVKKVKQVIDSTSKQKSKQWIKTAIKPISAASAAASPVNALNFMKSRSQHRAMPSDTIDGKVSHGLVDVDVSEHDLVSWQPPETVLDFLRRAPVTARATGQLGPWLWVQSPTQPYQHVQQRRKTDLATFNDRGMELLSAYRVQQAETEAANQGKAPAAIARYIRLYREQLEDNLLQLAVKTHTTCGKWMLFPDVNDVARVWRVVAEATAAGKLGPISKVATHDQSPPQARARLICVYTYDFTDMADVRRVLDELIALDLVSRSTQDRSIYYKCDAWTYLDLKSDNSYKIKASLYSSKEMLQGGAMIAANGPIVRLAKSKGTIDTFMSG</sequence>
<protein>
    <recommendedName>
        <fullName evidence="4">DUF1917-domain-containing protein</fullName>
    </recommendedName>
</protein>
<proteinExistence type="inferred from homology"/>
<dbReference type="PANTHER" id="PTHR31977">
    <property type="entry name" value="UPF0696 PROTEIN C11ORF68"/>
    <property type="match status" value="1"/>
</dbReference>
<dbReference type="InterPro" id="IPR015034">
    <property type="entry name" value="Bles03"/>
</dbReference>
<evidence type="ECO:0000313" key="3">
    <source>
        <dbReference type="Proteomes" id="UP001310890"/>
    </source>
</evidence>
<evidence type="ECO:0000256" key="1">
    <source>
        <dbReference type="ARBA" id="ARBA00010568"/>
    </source>
</evidence>
<gene>
    <name evidence="2" type="ORF">LTR62_000913</name>
</gene>